<feature type="domain" description="N-acetyltransferase ESCO zinc-finger" evidence="17">
    <location>
        <begin position="97"/>
        <end position="132"/>
    </location>
</feature>
<dbReference type="SUPFAM" id="SSF50249">
    <property type="entry name" value="Nucleic acid-binding proteins"/>
    <property type="match status" value="1"/>
</dbReference>
<dbReference type="OrthoDB" id="428854at2759"/>
<organism evidence="19 20">
    <name type="scientific">Pneumocystis wakefieldiae</name>
    <dbReference type="NCBI Taxonomy" id="38082"/>
    <lineage>
        <taxon>Eukaryota</taxon>
        <taxon>Fungi</taxon>
        <taxon>Dikarya</taxon>
        <taxon>Ascomycota</taxon>
        <taxon>Taphrinomycotina</taxon>
        <taxon>Pneumocystomycetes</taxon>
        <taxon>Pneumocystaceae</taxon>
        <taxon>Pneumocystis</taxon>
    </lineage>
</organism>
<feature type="compositionally biased region" description="Basic residues" evidence="16">
    <location>
        <begin position="1"/>
        <end position="16"/>
    </location>
</feature>
<gene>
    <name evidence="19" type="ORF">MERGE_001744</name>
</gene>
<evidence type="ECO:0000256" key="15">
    <source>
        <dbReference type="ARBA" id="ARBA00035251"/>
    </source>
</evidence>
<feature type="compositionally biased region" description="Basic and acidic residues" evidence="16">
    <location>
        <begin position="17"/>
        <end position="27"/>
    </location>
</feature>
<evidence type="ECO:0000259" key="17">
    <source>
        <dbReference type="Pfam" id="PF13878"/>
    </source>
</evidence>
<dbReference type="Pfam" id="PF13878">
    <property type="entry name" value="zf-C2H2_3"/>
    <property type="match status" value="1"/>
</dbReference>
<dbReference type="Gene3D" id="2.40.50.140">
    <property type="entry name" value="Nucleic acid-binding proteins"/>
    <property type="match status" value="1"/>
</dbReference>
<dbReference type="InterPro" id="IPR028005">
    <property type="entry name" value="AcTrfase_ESCO_Znf_dom"/>
</dbReference>
<dbReference type="InterPro" id="IPR012340">
    <property type="entry name" value="NA-bd_OB-fold"/>
</dbReference>
<dbReference type="GO" id="GO:0000785">
    <property type="term" value="C:chromatin"/>
    <property type="evidence" value="ECO:0007669"/>
    <property type="project" value="TreeGrafter"/>
</dbReference>
<dbReference type="GO" id="GO:0008270">
    <property type="term" value="F:zinc ion binding"/>
    <property type="evidence" value="ECO:0007669"/>
    <property type="project" value="UniProtKB-KW"/>
</dbReference>
<evidence type="ECO:0000256" key="5">
    <source>
        <dbReference type="ARBA" id="ARBA00022723"/>
    </source>
</evidence>
<dbReference type="HAMAP" id="MF_01345_B">
    <property type="entry name" value="Ribosomal_uS17_B"/>
    <property type="match status" value="1"/>
</dbReference>
<keyword evidence="9" id="KW-0694">RNA-binding</keyword>
<feature type="region of interest" description="Disordered" evidence="16">
    <location>
        <begin position="1"/>
        <end position="27"/>
    </location>
</feature>
<dbReference type="GO" id="GO:0019843">
    <property type="term" value="F:rRNA binding"/>
    <property type="evidence" value="ECO:0007669"/>
    <property type="project" value="UniProtKB-KW"/>
</dbReference>
<evidence type="ECO:0000313" key="20">
    <source>
        <dbReference type="Proteomes" id="UP000663699"/>
    </source>
</evidence>
<dbReference type="InterPro" id="IPR028009">
    <property type="entry name" value="ESCO_Acetyltransf_dom"/>
</dbReference>
<dbReference type="InterPro" id="IPR000266">
    <property type="entry name" value="Ribosomal_uS17"/>
</dbReference>
<evidence type="ECO:0000256" key="2">
    <source>
        <dbReference type="ARBA" id="ARBA00005816"/>
    </source>
</evidence>
<evidence type="ECO:0000256" key="4">
    <source>
        <dbReference type="ARBA" id="ARBA00022679"/>
    </source>
</evidence>
<evidence type="ECO:0000256" key="1">
    <source>
        <dbReference type="ARBA" id="ARBA00004123"/>
    </source>
</evidence>
<dbReference type="CDD" id="cd00364">
    <property type="entry name" value="Ribosomal_uS17"/>
    <property type="match status" value="1"/>
</dbReference>
<comment type="similarity">
    <text evidence="2">Belongs to the acetyltransferase family. ECO subfamily.</text>
</comment>
<keyword evidence="5" id="KW-0479">Metal-binding</keyword>
<protein>
    <recommendedName>
        <fullName evidence="15">Small ribosomal subunit protein uS17c</fullName>
    </recommendedName>
</protein>
<keyword evidence="11" id="KW-0539">Nucleus</keyword>
<dbReference type="PANTHER" id="PTHR45884">
    <property type="entry name" value="N-ACETYLTRANSFERASE ECO"/>
    <property type="match status" value="1"/>
</dbReference>
<keyword evidence="10" id="KW-0689">Ribosomal protein</keyword>
<keyword evidence="7" id="KW-0863">Zinc-finger</keyword>
<dbReference type="InterPro" id="IPR019984">
    <property type="entry name" value="Ribosomal_uS17_bact/chlr"/>
</dbReference>
<keyword evidence="12" id="KW-0687">Ribonucleoprotein</keyword>
<evidence type="ECO:0000256" key="3">
    <source>
        <dbReference type="ARBA" id="ARBA00010254"/>
    </source>
</evidence>
<dbReference type="GO" id="GO:0061733">
    <property type="term" value="F:protein-lysine-acetyltransferase activity"/>
    <property type="evidence" value="ECO:0007669"/>
    <property type="project" value="TreeGrafter"/>
</dbReference>
<keyword evidence="8" id="KW-0862">Zinc</keyword>
<evidence type="ECO:0000256" key="12">
    <source>
        <dbReference type="ARBA" id="ARBA00023274"/>
    </source>
</evidence>
<evidence type="ECO:0000256" key="6">
    <source>
        <dbReference type="ARBA" id="ARBA00022730"/>
    </source>
</evidence>
<dbReference type="GO" id="GO:1990904">
    <property type="term" value="C:ribonucleoprotein complex"/>
    <property type="evidence" value="ECO:0007669"/>
    <property type="project" value="UniProtKB-KW"/>
</dbReference>
<dbReference type="PRINTS" id="PR00973">
    <property type="entry name" value="RIBOSOMALS17"/>
</dbReference>
<dbReference type="GO" id="GO:0005634">
    <property type="term" value="C:nucleus"/>
    <property type="evidence" value="ECO:0007669"/>
    <property type="project" value="UniProtKB-SubCell"/>
</dbReference>
<evidence type="ECO:0000256" key="7">
    <source>
        <dbReference type="ARBA" id="ARBA00022771"/>
    </source>
</evidence>
<reference evidence="19" key="1">
    <citation type="submission" date="2020-06" db="EMBL/GenBank/DDBJ databases">
        <title>Genomes of multiple members of Pneumocystis genus reveal paths to human pathogen Pneumocystis jirovecii.</title>
        <authorList>
            <person name="Cisse O.H."/>
            <person name="Ma L."/>
            <person name="Dekker J."/>
            <person name="Khil P."/>
            <person name="Jo J."/>
            <person name="Brenchley J."/>
            <person name="Blair R."/>
            <person name="Pahar B."/>
            <person name="Chabe M."/>
            <person name="Van Rompay K.A."/>
            <person name="Keesler R."/>
            <person name="Sukura A."/>
            <person name="Hirsch V."/>
            <person name="Kutty G."/>
            <person name="Liu Y."/>
            <person name="Peng L."/>
            <person name="Chen J."/>
            <person name="Song J."/>
            <person name="Weissenbacher-Lang C."/>
            <person name="Xu J."/>
            <person name="Upham N.S."/>
            <person name="Stajich J.E."/>
            <person name="Cuomo C.A."/>
            <person name="Cushion M.T."/>
            <person name="Kovacs J.A."/>
        </authorList>
    </citation>
    <scope>NUCLEOTIDE SEQUENCE</scope>
    <source>
        <strain evidence="19">2A</strain>
    </source>
</reference>
<dbReference type="Proteomes" id="UP000663699">
    <property type="component" value="Chromosome 2"/>
</dbReference>
<accession>A0A899FUV2</accession>
<comment type="subcellular location">
    <subcellularLocation>
        <location evidence="1">Nucleus</location>
    </subcellularLocation>
</comment>
<dbReference type="Pfam" id="PF13880">
    <property type="entry name" value="Acetyltransf_13"/>
    <property type="match status" value="1"/>
</dbReference>
<keyword evidence="13" id="KW-0131">Cell cycle</keyword>
<evidence type="ECO:0000256" key="13">
    <source>
        <dbReference type="ARBA" id="ARBA00023306"/>
    </source>
</evidence>
<dbReference type="GO" id="GO:0003735">
    <property type="term" value="F:structural constituent of ribosome"/>
    <property type="evidence" value="ECO:0007669"/>
    <property type="project" value="InterPro"/>
</dbReference>
<evidence type="ECO:0000259" key="18">
    <source>
        <dbReference type="Pfam" id="PF13880"/>
    </source>
</evidence>
<dbReference type="GO" id="GO:0006412">
    <property type="term" value="P:translation"/>
    <property type="evidence" value="ECO:0007669"/>
    <property type="project" value="InterPro"/>
</dbReference>
<evidence type="ECO:0000256" key="9">
    <source>
        <dbReference type="ARBA" id="ARBA00022884"/>
    </source>
</evidence>
<evidence type="ECO:0000256" key="16">
    <source>
        <dbReference type="SAM" id="MobiDB-lite"/>
    </source>
</evidence>
<comment type="similarity">
    <text evidence="3">Belongs to the universal ribosomal protein uS17 family.</text>
</comment>
<evidence type="ECO:0000256" key="10">
    <source>
        <dbReference type="ARBA" id="ARBA00022980"/>
    </source>
</evidence>
<keyword evidence="6" id="KW-0699">rRNA-binding</keyword>
<dbReference type="PANTHER" id="PTHR45884:SF2">
    <property type="entry name" value="N-ACETYLTRANSFERASE ECO"/>
    <property type="match status" value="1"/>
</dbReference>
<keyword evidence="4" id="KW-0808">Transferase</keyword>
<dbReference type="GO" id="GO:0005840">
    <property type="term" value="C:ribosome"/>
    <property type="evidence" value="ECO:0007669"/>
    <property type="project" value="UniProtKB-KW"/>
</dbReference>
<evidence type="ECO:0000256" key="8">
    <source>
        <dbReference type="ARBA" id="ARBA00022833"/>
    </source>
</evidence>
<dbReference type="EMBL" id="CP054533">
    <property type="protein sequence ID" value="QSL64443.1"/>
    <property type="molecule type" value="Genomic_DNA"/>
</dbReference>
<proteinExistence type="inferred from homology"/>
<keyword evidence="20" id="KW-1185">Reference proteome</keyword>
<evidence type="ECO:0000256" key="11">
    <source>
        <dbReference type="ARBA" id="ARBA00023242"/>
    </source>
</evidence>
<dbReference type="Pfam" id="PF00366">
    <property type="entry name" value="Ribosomal_S17"/>
    <property type="match status" value="1"/>
</dbReference>
<dbReference type="NCBIfam" id="NF004123">
    <property type="entry name" value="PRK05610.1"/>
    <property type="match status" value="1"/>
</dbReference>
<name>A0A899FUV2_9ASCO</name>
<sequence length="404" mass="46287">MYSQRRPLRTYQRQRQKTPDLETIEQKKGEIKAPLSVPLKRYYGENFEEDNPRKILSSPIRSTTIIEKTRAYELKLSGKKDDHNKRKLFETKSKFTQLCLDLLPSRITCPECSMSYTRGSADDETIHAKFHEKAIRGIDYPITNSIKEVWRENFTSNKIIMVTMSSPPSEIKKAKKVLSVVDLELGSASPFPSSMNERDHLVKQYKFFLYLKGKKCIGLILVEPIQSAYPVYPSSSQSSSITLEPEALSTYIMGVSRIWVCKTYRREKIATLLLDIACSHFIYGMTVKKHEVAFSQPSESGKLFIENWTGIVISSQLMQKTVKVRVIKKVLHPKVHKLITLHKNYLAHDEGTVCKNGDLVRIEACRPLSARKRFSVAEILQKAKISQDTIDQANHSTLNKQKTI</sequence>
<evidence type="ECO:0000313" key="19">
    <source>
        <dbReference type="EMBL" id="QSL64443.1"/>
    </source>
</evidence>
<dbReference type="AlphaFoldDB" id="A0A899FUV2"/>
<keyword evidence="14" id="KW-0012">Acyltransferase</keyword>
<evidence type="ECO:0000256" key="14">
    <source>
        <dbReference type="ARBA" id="ARBA00023315"/>
    </source>
</evidence>
<feature type="domain" description="N-acetyltransferase ESCO acetyl-transferase" evidence="18">
    <location>
        <begin position="251"/>
        <end position="310"/>
    </location>
</feature>
<dbReference type="GO" id="GO:0007064">
    <property type="term" value="P:mitotic sister chromatid cohesion"/>
    <property type="evidence" value="ECO:0007669"/>
    <property type="project" value="TreeGrafter"/>
</dbReference>